<dbReference type="Proteomes" id="UP000199423">
    <property type="component" value="Unassembled WGS sequence"/>
</dbReference>
<accession>A0A1I7NHI1</accession>
<keyword evidence="3" id="KW-1185">Reference proteome</keyword>
<organism evidence="2 3">
    <name type="scientific">Hyphomicrobium facile</name>
    <dbReference type="NCBI Taxonomy" id="51670"/>
    <lineage>
        <taxon>Bacteria</taxon>
        <taxon>Pseudomonadati</taxon>
        <taxon>Pseudomonadota</taxon>
        <taxon>Alphaproteobacteria</taxon>
        <taxon>Hyphomicrobiales</taxon>
        <taxon>Hyphomicrobiaceae</taxon>
        <taxon>Hyphomicrobium</taxon>
    </lineage>
</organism>
<proteinExistence type="predicted"/>
<name>A0A1I7NHI1_9HYPH</name>
<gene>
    <name evidence="2" type="ORF">SAMN04488557_2229</name>
</gene>
<dbReference type="STRING" id="51670.SAMN04488557_2229"/>
<sequence>MIGGSFATAQTVYGRIVRVSGAPQHSSAAAPRVLALRQTPCFSKRRSIAVAGALATAQEFRQRNHRAKISEAPRQLPGSFGLNARGSEPVLRRPPVNSLGRPAGFETTKHLSLNYSEPTLRNDYGSVD</sequence>
<evidence type="ECO:0000256" key="1">
    <source>
        <dbReference type="SAM" id="MobiDB-lite"/>
    </source>
</evidence>
<evidence type="ECO:0000313" key="2">
    <source>
        <dbReference type="EMBL" id="SFV34130.1"/>
    </source>
</evidence>
<evidence type="ECO:0000313" key="3">
    <source>
        <dbReference type="Proteomes" id="UP000199423"/>
    </source>
</evidence>
<protein>
    <submittedName>
        <fullName evidence="2">Uncharacterized protein</fullName>
    </submittedName>
</protein>
<reference evidence="3" key="1">
    <citation type="submission" date="2016-10" db="EMBL/GenBank/DDBJ databases">
        <authorList>
            <person name="Varghese N."/>
            <person name="Submissions S."/>
        </authorList>
    </citation>
    <scope>NUCLEOTIDE SEQUENCE [LARGE SCALE GENOMIC DNA]</scope>
    <source>
        <strain evidence="3">DSM 1565</strain>
    </source>
</reference>
<feature type="region of interest" description="Disordered" evidence="1">
    <location>
        <begin position="72"/>
        <end position="111"/>
    </location>
</feature>
<dbReference type="AlphaFoldDB" id="A0A1I7NHI1"/>
<dbReference type="EMBL" id="FPCH01000002">
    <property type="protein sequence ID" value="SFV34130.1"/>
    <property type="molecule type" value="Genomic_DNA"/>
</dbReference>